<dbReference type="AlphaFoldDB" id="A0A1G5DAA4"/>
<reference evidence="9" key="1">
    <citation type="submission" date="2016-10" db="EMBL/GenBank/DDBJ databases">
        <authorList>
            <person name="Varghese N."/>
            <person name="Submissions S."/>
        </authorList>
    </citation>
    <scope>NUCLEOTIDE SEQUENCE [LARGE SCALE GENOMIC DNA]</scope>
    <source>
        <strain evidence="9">XBD2006</strain>
    </source>
</reference>
<evidence type="ECO:0000256" key="3">
    <source>
        <dbReference type="ARBA" id="ARBA00022475"/>
    </source>
</evidence>
<evidence type="ECO:0000256" key="1">
    <source>
        <dbReference type="ARBA" id="ARBA00004651"/>
    </source>
</evidence>
<sequence length="454" mass="49548">MEDKKFLFEKDNIPHALGVMALPAIASQLIALIYNLADTWFVGRTNNPYMVAACSLVMPIYMLTIVISNIFGVGGGTLIARLIGAGNDEEASKVSAACIWMALGVGCLFSLLSLIGMTKILVFLGASENVLEFSRQYMLFVVVIGGVPFIFSSTVSSMLRSIGLSAKASFGLSMGGVLNTVLDPIFMFVILPDGKQVMGAALATMLSNIVVSMYFIVTYHKAGKETILRFRTNGEYPSRESFYSIFGVGIPAAVGVLLFDLCTIVINRLAASYGDVELAAIGIVLKAERLPLNIGIGICMGMVPLIAYSYSSGDRKRMDGIFRFGRVVGLAIGVVSVILYYAFAPFIMRAFIGDPDTVRFGTQFLRARCFATPLMFLCFSMVHFAQAIGRGKESFWLAVIRQIVFNIPILILFNHWFGMTGIVWTQAVADLFTVIVSYVIYFGMRKKEGWPAGV</sequence>
<feature type="transmembrane region" description="Helical" evidence="7">
    <location>
        <begin position="423"/>
        <end position="444"/>
    </location>
</feature>
<keyword evidence="3" id="KW-1003">Cell membrane</keyword>
<evidence type="ECO:0000313" key="9">
    <source>
        <dbReference type="Proteomes" id="UP000183047"/>
    </source>
</evidence>
<dbReference type="InterPro" id="IPR051327">
    <property type="entry name" value="MATE_MepA_subfamily"/>
</dbReference>
<dbReference type="GO" id="GO:0015297">
    <property type="term" value="F:antiporter activity"/>
    <property type="evidence" value="ECO:0007669"/>
    <property type="project" value="InterPro"/>
</dbReference>
<keyword evidence="6 7" id="KW-0472">Membrane</keyword>
<organism evidence="8 9">
    <name type="scientific">Butyrivibrio hungatei</name>
    <dbReference type="NCBI Taxonomy" id="185008"/>
    <lineage>
        <taxon>Bacteria</taxon>
        <taxon>Bacillati</taxon>
        <taxon>Bacillota</taxon>
        <taxon>Clostridia</taxon>
        <taxon>Lachnospirales</taxon>
        <taxon>Lachnospiraceae</taxon>
        <taxon>Butyrivibrio</taxon>
    </lineage>
</organism>
<evidence type="ECO:0000256" key="6">
    <source>
        <dbReference type="ARBA" id="ARBA00023136"/>
    </source>
</evidence>
<evidence type="ECO:0000256" key="5">
    <source>
        <dbReference type="ARBA" id="ARBA00022989"/>
    </source>
</evidence>
<feature type="transmembrane region" description="Helical" evidence="7">
    <location>
        <begin position="197"/>
        <end position="220"/>
    </location>
</feature>
<feature type="transmembrane region" description="Helical" evidence="7">
    <location>
        <begin position="171"/>
        <end position="191"/>
    </location>
</feature>
<dbReference type="PIRSF" id="PIRSF006603">
    <property type="entry name" value="DinF"/>
    <property type="match status" value="1"/>
</dbReference>
<dbReference type="InterPro" id="IPR002528">
    <property type="entry name" value="MATE_fam"/>
</dbReference>
<evidence type="ECO:0000256" key="4">
    <source>
        <dbReference type="ARBA" id="ARBA00022692"/>
    </source>
</evidence>
<evidence type="ECO:0000256" key="7">
    <source>
        <dbReference type="SAM" id="Phobius"/>
    </source>
</evidence>
<feature type="transmembrane region" description="Helical" evidence="7">
    <location>
        <begin position="394"/>
        <end position="417"/>
    </location>
</feature>
<dbReference type="Pfam" id="PF01554">
    <property type="entry name" value="MatE"/>
    <property type="match status" value="2"/>
</dbReference>
<accession>A0A1G5DAA4</accession>
<dbReference type="RefSeq" id="WP_074462071.1">
    <property type="nucleotide sequence ID" value="NZ_FMUR01000008.1"/>
</dbReference>
<feature type="transmembrane region" description="Helical" evidence="7">
    <location>
        <begin position="241"/>
        <end position="270"/>
    </location>
</feature>
<evidence type="ECO:0000313" key="8">
    <source>
        <dbReference type="EMBL" id="SCY11642.1"/>
    </source>
</evidence>
<proteinExistence type="predicted"/>
<dbReference type="NCBIfam" id="TIGR00797">
    <property type="entry name" value="matE"/>
    <property type="match status" value="1"/>
</dbReference>
<feature type="transmembrane region" description="Helical" evidence="7">
    <location>
        <begin position="290"/>
        <end position="311"/>
    </location>
</feature>
<protein>
    <submittedName>
        <fullName evidence="8">Putative efflux protein, MATE family</fullName>
    </submittedName>
</protein>
<comment type="subcellular location">
    <subcellularLocation>
        <location evidence="1">Cell membrane</location>
        <topology evidence="1">Multi-pass membrane protein</topology>
    </subcellularLocation>
</comment>
<feature type="transmembrane region" description="Helical" evidence="7">
    <location>
        <begin position="363"/>
        <end position="382"/>
    </location>
</feature>
<feature type="transmembrane region" description="Helical" evidence="7">
    <location>
        <begin position="49"/>
        <end position="73"/>
    </location>
</feature>
<feature type="transmembrane region" description="Helical" evidence="7">
    <location>
        <begin position="12"/>
        <end position="37"/>
    </location>
</feature>
<keyword evidence="9" id="KW-1185">Reference proteome</keyword>
<gene>
    <name evidence="8" type="ORF">SAMN02910451_01419</name>
</gene>
<keyword evidence="5 7" id="KW-1133">Transmembrane helix</keyword>
<dbReference type="GO" id="GO:0005886">
    <property type="term" value="C:plasma membrane"/>
    <property type="evidence" value="ECO:0007669"/>
    <property type="project" value="UniProtKB-SubCell"/>
</dbReference>
<name>A0A1G5DAA4_9FIRM</name>
<keyword evidence="4 7" id="KW-0812">Transmembrane</keyword>
<keyword evidence="2" id="KW-0813">Transport</keyword>
<dbReference type="PANTHER" id="PTHR43823">
    <property type="entry name" value="SPORULATION PROTEIN YKVU"/>
    <property type="match status" value="1"/>
</dbReference>
<dbReference type="InterPro" id="IPR048279">
    <property type="entry name" value="MdtK-like"/>
</dbReference>
<feature type="transmembrane region" description="Helical" evidence="7">
    <location>
        <begin position="323"/>
        <end position="343"/>
    </location>
</feature>
<feature type="transmembrane region" description="Helical" evidence="7">
    <location>
        <begin position="137"/>
        <end position="159"/>
    </location>
</feature>
<dbReference type="Proteomes" id="UP000183047">
    <property type="component" value="Unassembled WGS sequence"/>
</dbReference>
<dbReference type="EMBL" id="FMUR01000008">
    <property type="protein sequence ID" value="SCY11642.1"/>
    <property type="molecule type" value="Genomic_DNA"/>
</dbReference>
<dbReference type="PANTHER" id="PTHR43823:SF3">
    <property type="entry name" value="MULTIDRUG EXPORT PROTEIN MEPA"/>
    <property type="match status" value="1"/>
</dbReference>
<feature type="transmembrane region" description="Helical" evidence="7">
    <location>
        <begin position="94"/>
        <end position="117"/>
    </location>
</feature>
<dbReference type="GO" id="GO:0042910">
    <property type="term" value="F:xenobiotic transmembrane transporter activity"/>
    <property type="evidence" value="ECO:0007669"/>
    <property type="project" value="InterPro"/>
</dbReference>
<evidence type="ECO:0000256" key="2">
    <source>
        <dbReference type="ARBA" id="ARBA00022448"/>
    </source>
</evidence>